<evidence type="ECO:0000256" key="12">
    <source>
        <dbReference type="SAM" id="MobiDB-lite"/>
    </source>
</evidence>
<evidence type="ECO:0000256" key="4">
    <source>
        <dbReference type="ARBA" id="ARBA00022737"/>
    </source>
</evidence>
<accession>A0A0C9RSD7</accession>
<name>A0A0C9RSD7_9HYME</name>
<evidence type="ECO:0000259" key="13">
    <source>
        <dbReference type="PROSITE" id="PS50157"/>
    </source>
</evidence>
<dbReference type="GO" id="GO:0007366">
    <property type="term" value="P:periodic partitioning by pair rule gene"/>
    <property type="evidence" value="ECO:0007669"/>
    <property type="project" value="UniProtKB-KW"/>
</dbReference>
<keyword evidence="10" id="KW-0539">Nucleus</keyword>
<dbReference type="OrthoDB" id="9451254at2759"/>
<keyword evidence="7" id="KW-0862">Zinc</keyword>
<dbReference type="PROSITE" id="PS50157">
    <property type="entry name" value="ZINC_FINGER_C2H2_2"/>
    <property type="match status" value="5"/>
</dbReference>
<evidence type="ECO:0000256" key="1">
    <source>
        <dbReference type="ARBA" id="ARBA00004123"/>
    </source>
</evidence>
<feature type="domain" description="C2H2-type" evidence="13">
    <location>
        <begin position="253"/>
        <end position="280"/>
    </location>
</feature>
<feature type="compositionally biased region" description="Low complexity" evidence="12">
    <location>
        <begin position="215"/>
        <end position="232"/>
    </location>
</feature>
<feature type="domain" description="C2H2-type" evidence="13">
    <location>
        <begin position="337"/>
        <end position="364"/>
    </location>
</feature>
<dbReference type="PROSITE" id="PS00028">
    <property type="entry name" value="ZINC_FINGER_C2H2_1"/>
    <property type="match status" value="5"/>
</dbReference>
<dbReference type="GO" id="GO:0016348">
    <property type="term" value="P:imaginal disc-derived leg joint morphogenesis"/>
    <property type="evidence" value="ECO:0007669"/>
    <property type="project" value="UniProtKB-ARBA"/>
</dbReference>
<dbReference type="FunFam" id="3.30.160.60:FF:000311">
    <property type="entry name" value="protein odd-skipped-related 2 isoform X1"/>
    <property type="match status" value="1"/>
</dbReference>
<reference evidence="16" key="2">
    <citation type="submission" date="2025-04" db="UniProtKB">
        <authorList>
            <consortium name="RefSeq"/>
        </authorList>
    </citation>
    <scope>IDENTIFICATION</scope>
    <source>
        <strain evidence="16">USDA-PBARC FA_bdor</strain>
        <tissue evidence="16">Whole organism</tissue>
    </source>
</reference>
<dbReference type="FunFam" id="3.30.160.60:FF:000318">
    <property type="entry name" value="Odd-skipped-related transciption factor 2"/>
    <property type="match status" value="1"/>
</dbReference>
<dbReference type="EMBL" id="GBYB01011565">
    <property type="protein sequence ID" value="JAG81332.1"/>
    <property type="molecule type" value="Transcribed_RNA"/>
</dbReference>
<dbReference type="Pfam" id="PF00096">
    <property type="entry name" value="zf-C2H2"/>
    <property type="match status" value="5"/>
</dbReference>
<evidence type="ECO:0000256" key="6">
    <source>
        <dbReference type="ARBA" id="ARBA00022788"/>
    </source>
</evidence>
<evidence type="ECO:0000256" key="10">
    <source>
        <dbReference type="ARBA" id="ARBA00023242"/>
    </source>
</evidence>
<protein>
    <submittedName>
        <fullName evidence="16">Protein sister of odd and bowel</fullName>
    </submittedName>
    <submittedName>
        <fullName evidence="14">Sob_0 protein</fullName>
    </submittedName>
</protein>
<keyword evidence="15" id="KW-1185">Reference proteome</keyword>
<feature type="compositionally biased region" description="Polar residues" evidence="12">
    <location>
        <begin position="21"/>
        <end position="31"/>
    </location>
</feature>
<dbReference type="GO" id="GO:0005634">
    <property type="term" value="C:nucleus"/>
    <property type="evidence" value="ECO:0007669"/>
    <property type="project" value="UniProtKB-SubCell"/>
</dbReference>
<feature type="region of interest" description="Disordered" evidence="12">
    <location>
        <begin position="215"/>
        <end position="244"/>
    </location>
</feature>
<feature type="domain" description="C2H2-type" evidence="13">
    <location>
        <begin position="281"/>
        <end position="308"/>
    </location>
</feature>
<keyword evidence="6" id="KW-0562">Pair-rule protein</keyword>
<dbReference type="KEGG" id="fas:105263122"/>
<keyword evidence="8" id="KW-0805">Transcription regulation</keyword>
<sequence>MVISELMKNTRSVRMQEDNQEVPTTTSMTSTDFREAESSTESSSIDSTLPNLTLQSVALGLQGALLAALQRAALLPPGPAAAALNLQALETYLTLHRLHASGATAGVSSSSSTPSSPNFAGISISPRCLSLNMTTTSPLTSGSSPLKSDLGIEVLQSTSLDDDEVSHLEFVTDPEEDLALLEEEESLIQENPEASSASASHRDALLQRITDVTQVPSTTPSASQPPTSSVQATSTSTDSLPRNCRASRPKKQFICKFCSRQFTKSYNLLIHERTHTDERPYSCDICGKAFRRQDHLRDHRYIHSKEKPFKCAECGKGFCQSRTLAVHKILHMEESPHKCPVCARSFNQRSNLKTHLLTHTDIKPYHCGSCGKVFRRNCDLRRHSLTHNLGVSSSPPPPGIAVPGSSAVLQETS</sequence>
<dbReference type="GO" id="GO:0008270">
    <property type="term" value="F:zinc ion binding"/>
    <property type="evidence" value="ECO:0007669"/>
    <property type="project" value="UniProtKB-KW"/>
</dbReference>
<reference evidence="14" key="1">
    <citation type="submission" date="2015-01" db="EMBL/GenBank/DDBJ databases">
        <title>Transcriptome Assembly of Fopius arisanus.</title>
        <authorList>
            <person name="Geib S."/>
        </authorList>
    </citation>
    <scope>NUCLEOTIDE SEQUENCE</scope>
</reference>
<keyword evidence="2" id="KW-0217">Developmental protein</keyword>
<keyword evidence="5 11" id="KW-0863">Zinc-finger</keyword>
<dbReference type="InterPro" id="IPR013087">
    <property type="entry name" value="Znf_C2H2_type"/>
</dbReference>
<dbReference type="FunFam" id="3.30.160.60:FF:000958">
    <property type="entry name" value="Odd skipped"/>
    <property type="match status" value="1"/>
</dbReference>
<dbReference type="GeneID" id="105263122"/>
<keyword evidence="3" id="KW-0479">Metal-binding</keyword>
<evidence type="ECO:0000256" key="8">
    <source>
        <dbReference type="ARBA" id="ARBA00023015"/>
    </source>
</evidence>
<organism evidence="14">
    <name type="scientific">Fopius arisanus</name>
    <dbReference type="NCBI Taxonomy" id="64838"/>
    <lineage>
        <taxon>Eukaryota</taxon>
        <taxon>Metazoa</taxon>
        <taxon>Ecdysozoa</taxon>
        <taxon>Arthropoda</taxon>
        <taxon>Hexapoda</taxon>
        <taxon>Insecta</taxon>
        <taxon>Pterygota</taxon>
        <taxon>Neoptera</taxon>
        <taxon>Endopterygota</taxon>
        <taxon>Hymenoptera</taxon>
        <taxon>Apocrita</taxon>
        <taxon>Ichneumonoidea</taxon>
        <taxon>Braconidae</taxon>
        <taxon>Opiinae</taxon>
        <taxon>Fopius</taxon>
    </lineage>
</organism>
<evidence type="ECO:0000256" key="2">
    <source>
        <dbReference type="ARBA" id="ARBA00022473"/>
    </source>
</evidence>
<gene>
    <name evidence="14" type="primary">sob_0</name>
    <name evidence="16" type="synonym">LOC105263122</name>
    <name evidence="14" type="ORF">g.7707</name>
</gene>
<dbReference type="FunFam" id="3.30.160.60:FF:000254">
    <property type="entry name" value="Odd-skipped related transciption factor 1"/>
    <property type="match status" value="1"/>
</dbReference>
<dbReference type="PANTHER" id="PTHR14196">
    <property type="entry name" value="ODD-SKIPPED - RELATED"/>
    <property type="match status" value="1"/>
</dbReference>
<evidence type="ECO:0000313" key="14">
    <source>
        <dbReference type="EMBL" id="JAG81332.1"/>
    </source>
</evidence>
<evidence type="ECO:0000256" key="3">
    <source>
        <dbReference type="ARBA" id="ARBA00022723"/>
    </source>
</evidence>
<accession>A0A9R1SUN4</accession>
<evidence type="ECO:0000256" key="11">
    <source>
        <dbReference type="PROSITE-ProRule" id="PRU00042"/>
    </source>
</evidence>
<dbReference type="SMART" id="SM00355">
    <property type="entry name" value="ZnF_C2H2"/>
    <property type="match status" value="5"/>
</dbReference>
<evidence type="ECO:0000256" key="5">
    <source>
        <dbReference type="ARBA" id="ARBA00022771"/>
    </source>
</evidence>
<feature type="region of interest" description="Disordered" evidence="12">
    <location>
        <begin position="1"/>
        <end position="47"/>
    </location>
</feature>
<feature type="domain" description="C2H2-type" evidence="13">
    <location>
        <begin position="365"/>
        <end position="387"/>
    </location>
</feature>
<dbReference type="AlphaFoldDB" id="A0A0C9RSD7"/>
<evidence type="ECO:0000313" key="16">
    <source>
        <dbReference type="RefSeq" id="XP_011297423.1"/>
    </source>
</evidence>
<dbReference type="InterPro" id="IPR050717">
    <property type="entry name" value="C2H2-ZF_Transcription_Reg"/>
</dbReference>
<dbReference type="RefSeq" id="XP_011297423.1">
    <property type="nucleotide sequence ID" value="XM_011299121.1"/>
</dbReference>
<dbReference type="InterPro" id="IPR036236">
    <property type="entry name" value="Znf_C2H2_sf"/>
</dbReference>
<keyword evidence="4" id="KW-0677">Repeat</keyword>
<dbReference type="FunFam" id="3.30.160.60:FF:000148">
    <property type="entry name" value="zinc finger protein Gfi-1"/>
    <property type="match status" value="1"/>
</dbReference>
<feature type="domain" description="C2H2-type" evidence="13">
    <location>
        <begin position="309"/>
        <end position="336"/>
    </location>
</feature>
<dbReference type="GO" id="GO:0000981">
    <property type="term" value="F:DNA-binding transcription factor activity, RNA polymerase II-specific"/>
    <property type="evidence" value="ECO:0007669"/>
    <property type="project" value="TreeGrafter"/>
</dbReference>
<dbReference type="PANTHER" id="PTHR14196:SF0">
    <property type="entry name" value="PROTEIN BOWEL"/>
    <property type="match status" value="1"/>
</dbReference>
<dbReference type="Proteomes" id="UP000694866">
    <property type="component" value="Unplaced"/>
</dbReference>
<evidence type="ECO:0000256" key="9">
    <source>
        <dbReference type="ARBA" id="ARBA00023163"/>
    </source>
</evidence>
<proteinExistence type="predicted"/>
<dbReference type="SUPFAM" id="SSF57667">
    <property type="entry name" value="beta-beta-alpha zinc fingers"/>
    <property type="match status" value="3"/>
</dbReference>
<evidence type="ECO:0000256" key="7">
    <source>
        <dbReference type="ARBA" id="ARBA00022833"/>
    </source>
</evidence>
<dbReference type="Gene3D" id="3.30.160.60">
    <property type="entry name" value="Classic Zinc Finger"/>
    <property type="match status" value="5"/>
</dbReference>
<comment type="subcellular location">
    <subcellularLocation>
        <location evidence="1">Nucleus</location>
    </subcellularLocation>
</comment>
<keyword evidence="9" id="KW-0804">Transcription</keyword>
<feature type="region of interest" description="Disordered" evidence="12">
    <location>
        <begin position="389"/>
        <end position="413"/>
    </location>
</feature>
<dbReference type="GO" id="GO:0000977">
    <property type="term" value="F:RNA polymerase II transcription regulatory region sequence-specific DNA binding"/>
    <property type="evidence" value="ECO:0007669"/>
    <property type="project" value="TreeGrafter"/>
</dbReference>
<evidence type="ECO:0000313" key="15">
    <source>
        <dbReference type="Proteomes" id="UP000694866"/>
    </source>
</evidence>